<dbReference type="EMBL" id="AFNT02000008">
    <property type="protein sequence ID" value="ERJ06893.1"/>
    <property type="molecule type" value="Genomic_DNA"/>
</dbReference>
<dbReference type="Pfam" id="PF01875">
    <property type="entry name" value="Memo"/>
    <property type="match status" value="1"/>
</dbReference>
<dbReference type="Gene3D" id="3.40.830.10">
    <property type="entry name" value="LigB-like"/>
    <property type="match status" value="1"/>
</dbReference>
<evidence type="ECO:0000313" key="3">
    <source>
        <dbReference type="EMBL" id="ERJ06893.1"/>
    </source>
</evidence>
<dbReference type="PANTHER" id="PTHR11060:SF0">
    <property type="entry name" value="PROTEIN MEMO1"/>
    <property type="match status" value="1"/>
</dbReference>
<organism evidence="3 4">
    <name type="scientific">Halorhabdus tiamatea SARL4B</name>
    <dbReference type="NCBI Taxonomy" id="1033806"/>
    <lineage>
        <taxon>Archaea</taxon>
        <taxon>Methanobacteriati</taxon>
        <taxon>Methanobacteriota</taxon>
        <taxon>Stenosarchaea group</taxon>
        <taxon>Halobacteria</taxon>
        <taxon>Halobacteriales</taxon>
        <taxon>Haloarculaceae</taxon>
        <taxon>Halorhabdus</taxon>
    </lineage>
</organism>
<dbReference type="RefSeq" id="WP_021029411.1">
    <property type="nucleotide sequence ID" value="NC_021921.1"/>
</dbReference>
<name>U2E3Q2_9EURY</name>
<dbReference type="eggNOG" id="arCOG01728">
    <property type="taxonomic scope" value="Archaea"/>
</dbReference>
<comment type="similarity">
    <text evidence="1 2">Belongs to the MEMO1 family.</text>
</comment>
<evidence type="ECO:0000256" key="1">
    <source>
        <dbReference type="ARBA" id="ARBA00006315"/>
    </source>
</evidence>
<dbReference type="NCBIfam" id="TIGR04336">
    <property type="entry name" value="AmmeMemoSam_B"/>
    <property type="match status" value="1"/>
</dbReference>
<comment type="caution">
    <text evidence="3">The sequence shown here is derived from an EMBL/GenBank/DDBJ whole genome shotgun (WGS) entry which is preliminary data.</text>
</comment>
<gene>
    <name evidence="3" type="ORF">HLRTI_000966</name>
</gene>
<dbReference type="PANTHER" id="PTHR11060">
    <property type="entry name" value="PROTEIN MEMO1"/>
    <property type="match status" value="1"/>
</dbReference>
<sequence>MVPAYRAAVSGMDSARQPAVAGRFYVRNEAPLREQVEGMFTHAVGPGSVPTATAGSPEIAGLVAPHAGLPFSGPVAAHSYAALAESGTPETVVILGPNHTGVGAAVAVPGDDEWRTPLGSVQIDADLREQIVDSTDATVDDRAHASEHAAEVQLPFLQYLYDDLAVLPISLRRQDADVSRQLGEALAAHTDEETVVIASSDFTHYEPHDVAIERDELALDRIEANDPAGLIETVEREGLSVCGYGAIAAMLWANGEDSQVDVFAHATSGDTAGSRDDVVGYASVAVRDGASDAA</sequence>
<dbReference type="SUPFAM" id="SSF53213">
    <property type="entry name" value="LigB-like"/>
    <property type="match status" value="1"/>
</dbReference>
<proteinExistence type="inferred from homology"/>
<dbReference type="STRING" id="1033806.HTIA_0253"/>
<dbReference type="HAMAP" id="MF_00055">
    <property type="entry name" value="MEMO1"/>
    <property type="match status" value="1"/>
</dbReference>
<evidence type="ECO:0000256" key="2">
    <source>
        <dbReference type="HAMAP-Rule" id="MF_00055"/>
    </source>
</evidence>
<protein>
    <recommendedName>
        <fullName evidence="2">MEMO1 family protein HLRTI_000966</fullName>
    </recommendedName>
</protein>
<evidence type="ECO:0000313" key="4">
    <source>
        <dbReference type="Proteomes" id="UP000003861"/>
    </source>
</evidence>
<dbReference type="AlphaFoldDB" id="U2E3Q2"/>
<accession>U2E3Q2</accession>
<reference evidence="3 4" key="2">
    <citation type="journal article" date="2013" name="PLoS ONE">
        <title>INDIGO - INtegrated Data Warehouse of MIcrobial GenOmes with Examples from the Red Sea Extremophiles.</title>
        <authorList>
            <person name="Alam I."/>
            <person name="Antunes A."/>
            <person name="Kamau A.A."/>
            <person name="Ba Alawi W."/>
            <person name="Kalkatawi M."/>
            <person name="Stingl U."/>
            <person name="Bajic V.B."/>
        </authorList>
    </citation>
    <scope>NUCLEOTIDE SEQUENCE [LARGE SCALE GENOMIC DNA]</scope>
    <source>
        <strain evidence="3 4">SARL4B</strain>
    </source>
</reference>
<dbReference type="CDD" id="cd07361">
    <property type="entry name" value="MEMO_like"/>
    <property type="match status" value="1"/>
</dbReference>
<reference evidence="3 4" key="1">
    <citation type="journal article" date="2011" name="J. Bacteriol.">
        <title>Genome sequence of Halorhabdus tiamatea, the first archaeon isolated from a deep-sea anoxic brine lake.</title>
        <authorList>
            <person name="Antunes A."/>
            <person name="Alam I."/>
            <person name="Bajic V.B."/>
            <person name="Stingl U."/>
        </authorList>
    </citation>
    <scope>NUCLEOTIDE SEQUENCE [LARGE SCALE GENOMIC DNA]</scope>
    <source>
        <strain evidence="3 4">SARL4B</strain>
    </source>
</reference>
<dbReference type="InterPro" id="IPR002737">
    <property type="entry name" value="MEMO1_fam"/>
</dbReference>
<dbReference type="Proteomes" id="UP000003861">
    <property type="component" value="Unassembled WGS sequence"/>
</dbReference>
<dbReference type="GeneID" id="23798402"/>